<organism evidence="3 4">
    <name type="scientific">Rhamnusium bicolor</name>
    <dbReference type="NCBI Taxonomy" id="1586634"/>
    <lineage>
        <taxon>Eukaryota</taxon>
        <taxon>Metazoa</taxon>
        <taxon>Ecdysozoa</taxon>
        <taxon>Arthropoda</taxon>
        <taxon>Hexapoda</taxon>
        <taxon>Insecta</taxon>
        <taxon>Pterygota</taxon>
        <taxon>Neoptera</taxon>
        <taxon>Endopterygota</taxon>
        <taxon>Coleoptera</taxon>
        <taxon>Polyphaga</taxon>
        <taxon>Cucujiformia</taxon>
        <taxon>Chrysomeloidea</taxon>
        <taxon>Cerambycidae</taxon>
        <taxon>Lepturinae</taxon>
        <taxon>Rhagiini</taxon>
        <taxon>Rhamnusium</taxon>
    </lineage>
</organism>
<dbReference type="Pfam" id="PF13855">
    <property type="entry name" value="LRR_8"/>
    <property type="match status" value="1"/>
</dbReference>
<reference evidence="3" key="1">
    <citation type="journal article" date="2023" name="Insect Mol. Biol.">
        <title>Genome sequencing provides insights into the evolution of gene families encoding plant cell wall-degrading enzymes in longhorned beetles.</title>
        <authorList>
            <person name="Shin N.R."/>
            <person name="Okamura Y."/>
            <person name="Kirsch R."/>
            <person name="Pauchet Y."/>
        </authorList>
    </citation>
    <scope>NUCLEOTIDE SEQUENCE</scope>
    <source>
        <strain evidence="3">RBIC_L_NR</strain>
    </source>
</reference>
<accession>A0AAV8WNR3</accession>
<dbReference type="Pfam" id="PF00560">
    <property type="entry name" value="LRR_1"/>
    <property type="match status" value="1"/>
</dbReference>
<dbReference type="EMBL" id="JANEYF010005505">
    <property type="protein sequence ID" value="KAJ8927930.1"/>
    <property type="molecule type" value="Genomic_DNA"/>
</dbReference>
<evidence type="ECO:0000256" key="2">
    <source>
        <dbReference type="ARBA" id="ARBA00022737"/>
    </source>
</evidence>
<keyword evidence="2" id="KW-0677">Repeat</keyword>
<evidence type="ECO:0000313" key="3">
    <source>
        <dbReference type="EMBL" id="KAJ8927930.1"/>
    </source>
</evidence>
<dbReference type="AlphaFoldDB" id="A0AAV8WNR3"/>
<dbReference type="InterPro" id="IPR001611">
    <property type="entry name" value="Leu-rich_rpt"/>
</dbReference>
<feature type="non-terminal residue" evidence="3">
    <location>
        <position position="201"/>
    </location>
</feature>
<dbReference type="SMART" id="SM00369">
    <property type="entry name" value="LRR_TYP"/>
    <property type="match status" value="4"/>
</dbReference>
<sequence>MVIMFRRNKYVNKAKLEHKLYLARENPEPVFDLADCYLHDVPSGIYSLCRVFLKESLRLENNCLSSLSGGGQLKDLYLLKILNISNNSFHSLPDDIYLLKSLRECYINNNRIKKLPDNITKLINLKILDVSNNVLKILPENIGNLVKLTHLNISGNPLKHLPKSISKSQGLKLLELDKDFIYPPSSVVESGTESILKYICN</sequence>
<dbReference type="InterPro" id="IPR050216">
    <property type="entry name" value="LRR_domain-containing"/>
</dbReference>
<dbReference type="Proteomes" id="UP001162156">
    <property type="component" value="Unassembled WGS sequence"/>
</dbReference>
<proteinExistence type="predicted"/>
<keyword evidence="1" id="KW-0433">Leucine-rich repeat</keyword>
<dbReference type="SMART" id="SM00364">
    <property type="entry name" value="LRR_BAC"/>
    <property type="match status" value="4"/>
</dbReference>
<keyword evidence="4" id="KW-1185">Reference proteome</keyword>
<dbReference type="InterPro" id="IPR003591">
    <property type="entry name" value="Leu-rich_rpt_typical-subtyp"/>
</dbReference>
<dbReference type="PANTHER" id="PTHR48051">
    <property type="match status" value="1"/>
</dbReference>
<dbReference type="PROSITE" id="PS51450">
    <property type="entry name" value="LRR"/>
    <property type="match status" value="2"/>
</dbReference>
<dbReference type="InterPro" id="IPR032675">
    <property type="entry name" value="LRR_dom_sf"/>
</dbReference>
<comment type="caution">
    <text evidence="3">The sequence shown here is derived from an EMBL/GenBank/DDBJ whole genome shotgun (WGS) entry which is preliminary data.</text>
</comment>
<evidence type="ECO:0000256" key="1">
    <source>
        <dbReference type="ARBA" id="ARBA00022614"/>
    </source>
</evidence>
<dbReference type="GO" id="GO:0005737">
    <property type="term" value="C:cytoplasm"/>
    <property type="evidence" value="ECO:0007669"/>
    <property type="project" value="TreeGrafter"/>
</dbReference>
<evidence type="ECO:0008006" key="5">
    <source>
        <dbReference type="Google" id="ProtNLM"/>
    </source>
</evidence>
<dbReference type="SUPFAM" id="SSF52058">
    <property type="entry name" value="L domain-like"/>
    <property type="match status" value="1"/>
</dbReference>
<dbReference type="Gene3D" id="3.80.10.10">
    <property type="entry name" value="Ribonuclease Inhibitor"/>
    <property type="match status" value="1"/>
</dbReference>
<protein>
    <recommendedName>
        <fullName evidence="5">Leucine-rich repeat protein</fullName>
    </recommendedName>
</protein>
<gene>
    <name evidence="3" type="ORF">NQ314_019560</name>
</gene>
<dbReference type="PANTHER" id="PTHR48051:SF47">
    <property type="entry name" value="LEUCINE RICH REPEAT AND STERILE ALPHA MOTIF CONTAINING 1"/>
    <property type="match status" value="1"/>
</dbReference>
<name>A0AAV8WNR3_9CUCU</name>
<evidence type="ECO:0000313" key="4">
    <source>
        <dbReference type="Proteomes" id="UP001162156"/>
    </source>
</evidence>